<feature type="modified residue" description="4-aspartylphosphate" evidence="3">
    <location>
        <position position="186"/>
    </location>
</feature>
<keyword evidence="2" id="KW-0902">Two-component regulatory system</keyword>
<gene>
    <name evidence="5" type="primary">cheY_3</name>
    <name evidence="5" type="ORF">A6302_03159</name>
</gene>
<proteinExistence type="predicted"/>
<sequence length="268" mass="29886">MDTLQVLTNPLKVMVADDSATVRKFTELALRECDSMAEITLVADGREAVHRLTQDTFDIAFLDINMPHITGVEVMGALHLQKSSTFAISMSNSLSDHSESLLKSFGAYDFLTKPFGKGDVRQILNTYGAIRKPLDILIVDDSGTVRRIVSKVLARSIFNLRLVEAEDGAAALRQIKDRRFGIIFADFNMPGMTGIELAGRIAAEIADVDVILMSTEFTDTLEQAAQRVGARAFLRKPFFPEDVDSILHHLFRLRHPRFSKQVRIFATT</sequence>
<dbReference type="InterPro" id="IPR001789">
    <property type="entry name" value="Sig_transdc_resp-reg_receiver"/>
</dbReference>
<dbReference type="PANTHER" id="PTHR44591">
    <property type="entry name" value="STRESS RESPONSE REGULATOR PROTEIN 1"/>
    <property type="match status" value="1"/>
</dbReference>
<protein>
    <submittedName>
        <fullName evidence="5">Chemotaxis protein CheY</fullName>
    </submittedName>
</protein>
<dbReference type="InterPro" id="IPR011006">
    <property type="entry name" value="CheY-like_superfamily"/>
</dbReference>
<dbReference type="InterPro" id="IPR050595">
    <property type="entry name" value="Bact_response_regulator"/>
</dbReference>
<feature type="domain" description="Response regulatory" evidence="4">
    <location>
        <begin position="12"/>
        <end position="128"/>
    </location>
</feature>
<organism evidence="5 6">
    <name type="scientific">Methylobrevis pamukkalensis</name>
    <dbReference type="NCBI Taxonomy" id="1439726"/>
    <lineage>
        <taxon>Bacteria</taxon>
        <taxon>Pseudomonadati</taxon>
        <taxon>Pseudomonadota</taxon>
        <taxon>Alphaproteobacteria</taxon>
        <taxon>Hyphomicrobiales</taxon>
        <taxon>Pleomorphomonadaceae</taxon>
        <taxon>Methylobrevis</taxon>
    </lineage>
</organism>
<evidence type="ECO:0000313" key="5">
    <source>
        <dbReference type="EMBL" id="ODN69522.1"/>
    </source>
</evidence>
<evidence type="ECO:0000256" key="1">
    <source>
        <dbReference type="ARBA" id="ARBA00022553"/>
    </source>
</evidence>
<keyword evidence="6" id="KW-1185">Reference proteome</keyword>
<dbReference type="EMBL" id="MCRJ01000086">
    <property type="protein sequence ID" value="ODN69522.1"/>
    <property type="molecule type" value="Genomic_DNA"/>
</dbReference>
<dbReference type="OrthoDB" id="7979972at2"/>
<accession>A0A1E3GZQ8</accession>
<dbReference type="SUPFAM" id="SSF52172">
    <property type="entry name" value="CheY-like"/>
    <property type="match status" value="2"/>
</dbReference>
<dbReference type="AlphaFoldDB" id="A0A1E3GZQ8"/>
<dbReference type="Pfam" id="PF00072">
    <property type="entry name" value="Response_reg"/>
    <property type="match status" value="2"/>
</dbReference>
<evidence type="ECO:0000313" key="6">
    <source>
        <dbReference type="Proteomes" id="UP000094622"/>
    </source>
</evidence>
<dbReference type="GO" id="GO:0000160">
    <property type="term" value="P:phosphorelay signal transduction system"/>
    <property type="evidence" value="ECO:0007669"/>
    <property type="project" value="UniProtKB-KW"/>
</dbReference>
<comment type="caution">
    <text evidence="5">The sequence shown here is derived from an EMBL/GenBank/DDBJ whole genome shotgun (WGS) entry which is preliminary data.</text>
</comment>
<reference evidence="5 6" key="1">
    <citation type="submission" date="2016-07" db="EMBL/GenBank/DDBJ databases">
        <title>Draft Genome Sequence of Methylobrevis pamukkalensis PK2.</title>
        <authorList>
            <person name="Vasilenko O.V."/>
            <person name="Doronina N.V."/>
            <person name="Shmareva M.N."/>
            <person name="Tarlachkov S.V."/>
            <person name="Mustakhimov I."/>
            <person name="Trotsenko Y.A."/>
        </authorList>
    </citation>
    <scope>NUCLEOTIDE SEQUENCE [LARGE SCALE GENOMIC DNA]</scope>
    <source>
        <strain evidence="5 6">PK2</strain>
    </source>
</reference>
<dbReference type="Gene3D" id="3.40.50.2300">
    <property type="match status" value="2"/>
</dbReference>
<dbReference type="SMART" id="SM00448">
    <property type="entry name" value="REC"/>
    <property type="match status" value="2"/>
</dbReference>
<evidence type="ECO:0000256" key="3">
    <source>
        <dbReference type="PROSITE-ProRule" id="PRU00169"/>
    </source>
</evidence>
<dbReference type="PROSITE" id="PS50110">
    <property type="entry name" value="RESPONSE_REGULATORY"/>
    <property type="match status" value="2"/>
</dbReference>
<feature type="domain" description="Response regulatory" evidence="4">
    <location>
        <begin position="135"/>
        <end position="251"/>
    </location>
</feature>
<name>A0A1E3GZQ8_9HYPH</name>
<dbReference type="PANTHER" id="PTHR44591:SF14">
    <property type="entry name" value="PROTEIN PILG"/>
    <property type="match status" value="1"/>
</dbReference>
<dbReference type="Proteomes" id="UP000094622">
    <property type="component" value="Unassembled WGS sequence"/>
</dbReference>
<dbReference type="RefSeq" id="WP_069307577.1">
    <property type="nucleotide sequence ID" value="NZ_MCRJ01000086.1"/>
</dbReference>
<keyword evidence="1 3" id="KW-0597">Phosphoprotein</keyword>
<evidence type="ECO:0000256" key="2">
    <source>
        <dbReference type="ARBA" id="ARBA00023012"/>
    </source>
</evidence>
<feature type="modified residue" description="4-aspartylphosphate" evidence="3">
    <location>
        <position position="63"/>
    </location>
</feature>
<evidence type="ECO:0000259" key="4">
    <source>
        <dbReference type="PROSITE" id="PS50110"/>
    </source>
</evidence>